<gene>
    <name evidence="2" type="primary">LOC112495044</name>
</gene>
<protein>
    <submittedName>
        <fullName evidence="2">Uncharacterized protein LOC112495044</fullName>
    </submittedName>
</protein>
<organism evidence="1 2">
    <name type="scientific">Cephus cinctus</name>
    <name type="common">Wheat stem sawfly</name>
    <dbReference type="NCBI Taxonomy" id="211228"/>
    <lineage>
        <taxon>Eukaryota</taxon>
        <taxon>Metazoa</taxon>
        <taxon>Ecdysozoa</taxon>
        <taxon>Arthropoda</taxon>
        <taxon>Hexapoda</taxon>
        <taxon>Insecta</taxon>
        <taxon>Pterygota</taxon>
        <taxon>Neoptera</taxon>
        <taxon>Endopterygota</taxon>
        <taxon>Hymenoptera</taxon>
        <taxon>Cephoidea</taxon>
        <taxon>Cephidae</taxon>
        <taxon>Cephus</taxon>
    </lineage>
</organism>
<evidence type="ECO:0000313" key="2">
    <source>
        <dbReference type="RefSeq" id="XP_024945483.1"/>
    </source>
</evidence>
<evidence type="ECO:0000313" key="1">
    <source>
        <dbReference type="Proteomes" id="UP000694920"/>
    </source>
</evidence>
<reference evidence="2" key="1">
    <citation type="submission" date="2025-08" db="UniProtKB">
        <authorList>
            <consortium name="RefSeq"/>
        </authorList>
    </citation>
    <scope>IDENTIFICATION</scope>
</reference>
<keyword evidence="1" id="KW-1185">Reference proteome</keyword>
<dbReference type="KEGG" id="ccin:112495044"/>
<sequence>MVYAERGEVRSGELHERWNAVRRQQGKFQKQLALELVTNACVEIPPDGCGIREIDKFQRHLAPDGIAIVVYEFDSVGSGEKPLYDGSQIVDSAYGSGKPRQTLRILYYNNSQHYQPILNMRGAVGSRGFYIPCNRSYTHEAQHKCSNKC</sequence>
<proteinExistence type="predicted"/>
<accession>A0AAJ7W5M5</accession>
<dbReference type="RefSeq" id="XP_024945483.1">
    <property type="nucleotide sequence ID" value="XM_025089715.1"/>
</dbReference>
<feature type="non-terminal residue" evidence="2">
    <location>
        <position position="149"/>
    </location>
</feature>
<dbReference type="Proteomes" id="UP000694920">
    <property type="component" value="Unplaced"/>
</dbReference>
<dbReference type="GeneID" id="112495044"/>
<name>A0AAJ7W5M5_CEPCN</name>
<dbReference type="AlphaFoldDB" id="A0AAJ7W5M5"/>